<organism evidence="1 2">
    <name type="scientific">Paenibacillus chungangensis</name>
    <dbReference type="NCBI Taxonomy" id="696535"/>
    <lineage>
        <taxon>Bacteria</taxon>
        <taxon>Bacillati</taxon>
        <taxon>Bacillota</taxon>
        <taxon>Bacilli</taxon>
        <taxon>Bacillales</taxon>
        <taxon>Paenibacillaceae</taxon>
        <taxon>Paenibacillus</taxon>
    </lineage>
</organism>
<dbReference type="Proteomes" id="UP001596989">
    <property type="component" value="Unassembled WGS sequence"/>
</dbReference>
<keyword evidence="2" id="KW-1185">Reference proteome</keyword>
<proteinExistence type="predicted"/>
<dbReference type="RefSeq" id="WP_377561427.1">
    <property type="nucleotide sequence ID" value="NZ_JBHTJZ010000002.1"/>
</dbReference>
<reference evidence="2" key="1">
    <citation type="journal article" date="2019" name="Int. J. Syst. Evol. Microbiol.">
        <title>The Global Catalogue of Microorganisms (GCM) 10K type strain sequencing project: providing services to taxonomists for standard genome sequencing and annotation.</title>
        <authorList>
            <consortium name="The Broad Institute Genomics Platform"/>
            <consortium name="The Broad Institute Genome Sequencing Center for Infectious Disease"/>
            <person name="Wu L."/>
            <person name="Ma J."/>
        </authorList>
    </citation>
    <scope>NUCLEOTIDE SEQUENCE [LARGE SCALE GENOMIC DNA]</scope>
    <source>
        <strain evidence="2">CCUG 59129</strain>
    </source>
</reference>
<gene>
    <name evidence="1" type="ORF">ACFQ2I_00260</name>
</gene>
<dbReference type="EMBL" id="JBHTJZ010000002">
    <property type="protein sequence ID" value="MFD0957824.1"/>
    <property type="molecule type" value="Genomic_DNA"/>
</dbReference>
<evidence type="ECO:0000313" key="1">
    <source>
        <dbReference type="EMBL" id="MFD0957824.1"/>
    </source>
</evidence>
<accession>A0ABW3HK04</accession>
<evidence type="ECO:0000313" key="2">
    <source>
        <dbReference type="Proteomes" id="UP001596989"/>
    </source>
</evidence>
<comment type="caution">
    <text evidence="1">The sequence shown here is derived from an EMBL/GenBank/DDBJ whole genome shotgun (WGS) entry which is preliminary data.</text>
</comment>
<protein>
    <submittedName>
        <fullName evidence="1">Uncharacterized protein</fullName>
    </submittedName>
</protein>
<name>A0ABW3HK04_9BACL</name>
<sequence>MGLFGGRWVVMRTEGGSRTDQIDRLYALFKSEGLKIKMTEEGALKRIHVKKKDTSRAKELMDAFDQEL</sequence>